<dbReference type="AlphaFoldDB" id="A0A165PHG5"/>
<evidence type="ECO:0000256" key="1">
    <source>
        <dbReference type="SAM" id="SignalP"/>
    </source>
</evidence>
<evidence type="ECO:0000313" key="3">
    <source>
        <dbReference type="Proteomes" id="UP000077266"/>
    </source>
</evidence>
<feature type="signal peptide" evidence="1">
    <location>
        <begin position="1"/>
        <end position="20"/>
    </location>
</feature>
<feature type="chain" id="PRO_5007863982" evidence="1">
    <location>
        <begin position="21"/>
        <end position="441"/>
    </location>
</feature>
<proteinExistence type="predicted"/>
<accession>A0A165PHG5</accession>
<name>A0A165PHG5_EXIGL</name>
<dbReference type="InParanoid" id="A0A165PHG5"/>
<keyword evidence="1" id="KW-0732">Signal</keyword>
<dbReference type="Proteomes" id="UP000077266">
    <property type="component" value="Unassembled WGS sequence"/>
</dbReference>
<keyword evidence="3" id="KW-1185">Reference proteome</keyword>
<gene>
    <name evidence="2" type="ORF">EXIGLDRAFT_744659</name>
</gene>
<dbReference type="EMBL" id="KV425889">
    <property type="protein sequence ID" value="KZW02184.1"/>
    <property type="molecule type" value="Genomic_DNA"/>
</dbReference>
<protein>
    <submittedName>
        <fullName evidence="2">Uncharacterized protein</fullName>
    </submittedName>
</protein>
<evidence type="ECO:0000313" key="2">
    <source>
        <dbReference type="EMBL" id="KZW02184.1"/>
    </source>
</evidence>
<sequence>MLLKPFHLVLLRIVGPTCNAVGYLSPPFQPNATATSLPRKLCYSPPPHINIVVVGIYLSLASLSCLACGGKIVGFWCRIDAAVEFLNPVLSFQEEGFSCSIAEGRRERSQFGRRAEHGRILNHLRFADATHLSVFHEPINGDDVGTLSKHVHRVLHLADGAAQAVHRHAVLLRSNRLRKNSGIRDPPSEIVEQCSIWIGGWSQVASLTIAVLSRHIAQSPRRALSTRNIFPYPRHMLRLLSSSPFITYGRLNGNLLFRWIFGFRVENVFHDVGASSNHAWRVFRLADGVAQTDHSHAVLQRSNLLRKISGIRDPPSESPRTALSTCNGFTYLRHTLLSLSSSPFGIYGRLNSKPRLRKASYRGSRDTYRPYLASGISRFASTVRFRTGAISARNSNRRGCRGRLRLSLPRRPELSTILQDPPDLFARMPHSASGSTSAVFW</sequence>
<organism evidence="2 3">
    <name type="scientific">Exidia glandulosa HHB12029</name>
    <dbReference type="NCBI Taxonomy" id="1314781"/>
    <lineage>
        <taxon>Eukaryota</taxon>
        <taxon>Fungi</taxon>
        <taxon>Dikarya</taxon>
        <taxon>Basidiomycota</taxon>
        <taxon>Agaricomycotina</taxon>
        <taxon>Agaricomycetes</taxon>
        <taxon>Auriculariales</taxon>
        <taxon>Exidiaceae</taxon>
        <taxon>Exidia</taxon>
    </lineage>
</organism>
<reference evidence="2 3" key="1">
    <citation type="journal article" date="2016" name="Mol. Biol. Evol.">
        <title>Comparative Genomics of Early-Diverging Mushroom-Forming Fungi Provides Insights into the Origins of Lignocellulose Decay Capabilities.</title>
        <authorList>
            <person name="Nagy L.G."/>
            <person name="Riley R."/>
            <person name="Tritt A."/>
            <person name="Adam C."/>
            <person name="Daum C."/>
            <person name="Floudas D."/>
            <person name="Sun H."/>
            <person name="Yadav J.S."/>
            <person name="Pangilinan J."/>
            <person name="Larsson K.H."/>
            <person name="Matsuura K."/>
            <person name="Barry K."/>
            <person name="Labutti K."/>
            <person name="Kuo R."/>
            <person name="Ohm R.A."/>
            <person name="Bhattacharya S.S."/>
            <person name="Shirouzu T."/>
            <person name="Yoshinaga Y."/>
            <person name="Martin F.M."/>
            <person name="Grigoriev I.V."/>
            <person name="Hibbett D.S."/>
        </authorList>
    </citation>
    <scope>NUCLEOTIDE SEQUENCE [LARGE SCALE GENOMIC DNA]</scope>
    <source>
        <strain evidence="2 3">HHB12029</strain>
    </source>
</reference>